<dbReference type="Pfam" id="PF01092">
    <property type="entry name" value="Ribosomal_S6e"/>
    <property type="match status" value="1"/>
</dbReference>
<dbReference type="GO" id="GO:1990904">
    <property type="term" value="C:ribonucleoprotein complex"/>
    <property type="evidence" value="ECO:0007669"/>
    <property type="project" value="UniProtKB-KW"/>
</dbReference>
<evidence type="ECO:0000256" key="2">
    <source>
        <dbReference type="ARBA" id="ARBA00022980"/>
    </source>
</evidence>
<dbReference type="GO" id="GO:0006412">
    <property type="term" value="P:translation"/>
    <property type="evidence" value="ECO:0007669"/>
    <property type="project" value="InterPro"/>
</dbReference>
<proteinExistence type="inferred from homology"/>
<dbReference type="KEGG" id="tva:4766423"/>
<dbReference type="OMA" id="EPCHIEG"/>
<dbReference type="VEuPathDB" id="TrichDB:TVAG_370550"/>
<sequence length="216" mass="24505">MRITLAYPENGTQVVVDIDDPAALNALYEKRVGQDIEGEKLGGQFKGYLFRIGGGFDKQGFPMKQGVITPRRIRLLLKTGASCYRPRKDGERKRKTVRGCIISDEISALHCVVLQKGEKEIDGLTTTAVPRRFGPKRASTLRAMFGITDSKFDASKLVLKREVKPGKFTSPKVQRLITARRVARKNRMLKERKEKREATKKKAEQYQALLKQQQKQ</sequence>
<feature type="compositionally biased region" description="Basic and acidic residues" evidence="5">
    <location>
        <begin position="188"/>
        <end position="204"/>
    </location>
</feature>
<name>A2EFM7_TRIV3</name>
<dbReference type="InterPro" id="IPR001377">
    <property type="entry name" value="Ribosomal_eS6"/>
</dbReference>
<dbReference type="KEGG" id="tva:4752627"/>
<keyword evidence="8" id="KW-1185">Reference proteome</keyword>
<dbReference type="InterPro" id="IPR014401">
    <property type="entry name" value="Ribosomal_eS6-like"/>
</dbReference>
<keyword evidence="2 4" id="KW-0689">Ribosomal protein</keyword>
<dbReference type="RefSeq" id="XP_001320745.1">
    <property type="nucleotide sequence ID" value="XM_001320710.1"/>
</dbReference>
<reference evidence="7" key="1">
    <citation type="submission" date="2006-10" db="EMBL/GenBank/DDBJ databases">
        <authorList>
            <person name="Amadeo P."/>
            <person name="Zhao Q."/>
            <person name="Wortman J."/>
            <person name="Fraser-Liggett C."/>
            <person name="Carlton J."/>
        </authorList>
    </citation>
    <scope>NUCLEOTIDE SEQUENCE</scope>
    <source>
        <strain evidence="7">G3</strain>
    </source>
</reference>
<dbReference type="RefSeq" id="XP_001307814.1">
    <property type="nucleotide sequence ID" value="XM_001307813.1"/>
</dbReference>
<dbReference type="PANTHER" id="PTHR11502">
    <property type="entry name" value="40S RIBOSOMAL PROTEIN S6"/>
    <property type="match status" value="1"/>
</dbReference>
<dbReference type="VEuPathDB" id="TrichDB:TVAGG3_0053940"/>
<accession>A2EFM7</accession>
<dbReference type="SMART" id="SM01405">
    <property type="entry name" value="Ribosomal_S6e"/>
    <property type="match status" value="1"/>
</dbReference>
<organism evidence="7 8">
    <name type="scientific">Trichomonas vaginalis (strain ATCC PRA-98 / G3)</name>
    <dbReference type="NCBI Taxonomy" id="412133"/>
    <lineage>
        <taxon>Eukaryota</taxon>
        <taxon>Metamonada</taxon>
        <taxon>Parabasalia</taxon>
        <taxon>Trichomonadida</taxon>
        <taxon>Trichomonadidae</taxon>
        <taxon>Trichomonas</taxon>
    </lineage>
</organism>
<dbReference type="Gene3D" id="1.20.5.2650">
    <property type="match status" value="1"/>
</dbReference>
<keyword evidence="3 4" id="KW-0687">Ribonucleoprotein</keyword>
<evidence type="ECO:0000256" key="4">
    <source>
        <dbReference type="PIRNR" id="PIRNR002129"/>
    </source>
</evidence>
<evidence type="ECO:0000313" key="7">
    <source>
        <dbReference type="EMBL" id="EAY08522.1"/>
    </source>
</evidence>
<evidence type="ECO:0000256" key="5">
    <source>
        <dbReference type="SAM" id="MobiDB-lite"/>
    </source>
</evidence>
<dbReference type="EMBL" id="DS113833">
    <property type="protein sequence ID" value="EAX94884.1"/>
    <property type="molecule type" value="Genomic_DNA"/>
</dbReference>
<dbReference type="SMR" id="A2EFM7"/>
<evidence type="ECO:0000256" key="3">
    <source>
        <dbReference type="ARBA" id="ARBA00023274"/>
    </source>
</evidence>
<reference evidence="7" key="2">
    <citation type="journal article" date="2007" name="Science">
        <title>Draft genome sequence of the sexually transmitted pathogen Trichomonas vaginalis.</title>
        <authorList>
            <person name="Carlton J.M."/>
            <person name="Hirt R.P."/>
            <person name="Silva J.C."/>
            <person name="Delcher A.L."/>
            <person name="Schatz M."/>
            <person name="Zhao Q."/>
            <person name="Wortman J.R."/>
            <person name="Bidwell S.L."/>
            <person name="Alsmark U.C.M."/>
            <person name="Besteiro S."/>
            <person name="Sicheritz-Ponten T."/>
            <person name="Noel C.J."/>
            <person name="Dacks J.B."/>
            <person name="Foster P.G."/>
            <person name="Simillion C."/>
            <person name="Van de Peer Y."/>
            <person name="Miranda-Saavedra D."/>
            <person name="Barton G.J."/>
            <person name="Westrop G.D."/>
            <person name="Mueller S."/>
            <person name="Dessi D."/>
            <person name="Fiori P.L."/>
            <person name="Ren Q."/>
            <person name="Paulsen I."/>
            <person name="Zhang H."/>
            <person name="Bastida-Corcuera F.D."/>
            <person name="Simoes-Barbosa A."/>
            <person name="Brown M.T."/>
            <person name="Hayes R.D."/>
            <person name="Mukherjee M."/>
            <person name="Okumura C.Y."/>
            <person name="Schneider R."/>
            <person name="Smith A.J."/>
            <person name="Vanacova S."/>
            <person name="Villalvazo M."/>
            <person name="Haas B.J."/>
            <person name="Pertea M."/>
            <person name="Feldblyum T.V."/>
            <person name="Utterback T.R."/>
            <person name="Shu C.L."/>
            <person name="Osoegawa K."/>
            <person name="de Jong P.J."/>
            <person name="Hrdy I."/>
            <person name="Horvathova L."/>
            <person name="Zubacova Z."/>
            <person name="Dolezal P."/>
            <person name="Malik S.B."/>
            <person name="Logsdon J.M. Jr."/>
            <person name="Henze K."/>
            <person name="Gupta A."/>
            <person name="Wang C.C."/>
            <person name="Dunne R.L."/>
            <person name="Upcroft J.A."/>
            <person name="Upcroft P."/>
            <person name="White O."/>
            <person name="Salzberg S.L."/>
            <person name="Tang P."/>
            <person name="Chiu C.-H."/>
            <person name="Lee Y.-S."/>
            <person name="Embley T.M."/>
            <person name="Coombs G.H."/>
            <person name="Mottram J.C."/>
            <person name="Tachezy J."/>
            <person name="Fraser-Liggett C.M."/>
            <person name="Johnson P.J."/>
        </authorList>
    </citation>
    <scope>NUCLEOTIDE SEQUENCE [LARGE SCALE GENOMIC DNA]</scope>
    <source>
        <strain evidence="7">G3</strain>
    </source>
</reference>
<protein>
    <recommendedName>
        <fullName evidence="4">40S ribosomal protein S6</fullName>
    </recommendedName>
</protein>
<evidence type="ECO:0000313" key="6">
    <source>
        <dbReference type="EMBL" id="EAX94884.1"/>
    </source>
</evidence>
<feature type="region of interest" description="Disordered" evidence="5">
    <location>
        <begin position="184"/>
        <end position="216"/>
    </location>
</feature>
<dbReference type="AlphaFoldDB" id="A2EFM7"/>
<evidence type="ECO:0000256" key="1">
    <source>
        <dbReference type="ARBA" id="ARBA00009312"/>
    </source>
</evidence>
<dbReference type="GO" id="GO:0003735">
    <property type="term" value="F:structural constituent of ribosome"/>
    <property type="evidence" value="ECO:0007669"/>
    <property type="project" value="InterPro"/>
</dbReference>
<gene>
    <name evidence="6" type="ORF">TVAG_370550</name>
    <name evidence="7" type="ORF">TVAG_487470</name>
</gene>
<evidence type="ECO:0000313" key="8">
    <source>
        <dbReference type="Proteomes" id="UP000001542"/>
    </source>
</evidence>
<dbReference type="Proteomes" id="UP000001542">
    <property type="component" value="Unassembled WGS sequence"/>
</dbReference>
<dbReference type="STRING" id="5722.A2EFM7"/>
<dbReference type="OrthoDB" id="10260596at2759"/>
<dbReference type="PIRSF" id="PIRSF002129">
    <property type="entry name" value="Ribosom_S6_euk"/>
    <property type="match status" value="1"/>
</dbReference>
<dbReference type="EMBL" id="DS113376">
    <property type="protein sequence ID" value="EAY08522.1"/>
    <property type="molecule type" value="Genomic_DNA"/>
</dbReference>
<feature type="compositionally biased region" description="Low complexity" evidence="5">
    <location>
        <begin position="205"/>
        <end position="216"/>
    </location>
</feature>
<comment type="similarity">
    <text evidence="1 4">Belongs to the eukaryotic ribosomal protein eS6 family.</text>
</comment>
<dbReference type="GO" id="GO:0005840">
    <property type="term" value="C:ribosome"/>
    <property type="evidence" value="ECO:0007669"/>
    <property type="project" value="UniProtKB-KW"/>
</dbReference>
<dbReference type="eggNOG" id="KOG1646">
    <property type="taxonomic scope" value="Eukaryota"/>
</dbReference>
<dbReference type="FunCoup" id="A2EFM7">
    <property type="interactions" value="872"/>
</dbReference>
<dbReference type="VEuPathDB" id="TrichDB:TVAGG3_0062040"/>